<dbReference type="AlphaFoldDB" id="A0A418WA93"/>
<keyword evidence="6" id="KW-1185">Reference proteome</keyword>
<name>A0A418WA93_9PROT</name>
<dbReference type="GO" id="GO:0003677">
    <property type="term" value="F:DNA binding"/>
    <property type="evidence" value="ECO:0007669"/>
    <property type="project" value="UniProtKB-KW"/>
</dbReference>
<keyword evidence="2" id="KW-0238">DNA-binding</keyword>
<gene>
    <name evidence="5" type="ORF">D3874_07655</name>
</gene>
<dbReference type="PROSITE" id="PS51118">
    <property type="entry name" value="HTH_HXLR"/>
    <property type="match status" value="1"/>
</dbReference>
<dbReference type="Gene3D" id="1.10.10.10">
    <property type="entry name" value="Winged helix-like DNA-binding domain superfamily/Winged helix DNA-binding domain"/>
    <property type="match status" value="1"/>
</dbReference>
<keyword evidence="3" id="KW-0804">Transcription</keyword>
<dbReference type="InterPro" id="IPR036388">
    <property type="entry name" value="WH-like_DNA-bd_sf"/>
</dbReference>
<evidence type="ECO:0000256" key="1">
    <source>
        <dbReference type="ARBA" id="ARBA00023015"/>
    </source>
</evidence>
<dbReference type="PANTHER" id="PTHR33204">
    <property type="entry name" value="TRANSCRIPTIONAL REGULATOR, MARR FAMILY"/>
    <property type="match status" value="1"/>
</dbReference>
<feature type="domain" description="HTH hxlR-type" evidence="4">
    <location>
        <begin position="11"/>
        <end position="108"/>
    </location>
</feature>
<dbReference type="Proteomes" id="UP000284605">
    <property type="component" value="Unassembled WGS sequence"/>
</dbReference>
<evidence type="ECO:0000313" key="5">
    <source>
        <dbReference type="EMBL" id="RJF86909.1"/>
    </source>
</evidence>
<dbReference type="OrthoDB" id="9800350at2"/>
<comment type="caution">
    <text evidence="5">The sequence shown here is derived from an EMBL/GenBank/DDBJ whole genome shotgun (WGS) entry which is preliminary data.</text>
</comment>
<evidence type="ECO:0000259" key="4">
    <source>
        <dbReference type="PROSITE" id="PS51118"/>
    </source>
</evidence>
<sequence>MSWDEIGDTPCPIARTLAVVGDRWTMLIVRELFTGTRRFEDFQAQTGISPHLLSTRLKRLEADGIVRRQAYSAHPPRHDYRLTEKGLDLYPLILGLRAWGEKWGGFDAAHQPALRILHKACGHETGLPLRCAACGMAYGARDTKAVMSDDFATARAARHQAFHARKTTDRG</sequence>
<dbReference type="GO" id="GO:0006355">
    <property type="term" value="P:regulation of DNA-templated transcription"/>
    <property type="evidence" value="ECO:0007669"/>
    <property type="project" value="UniProtKB-ARBA"/>
</dbReference>
<dbReference type="EMBL" id="QYUK01000011">
    <property type="protein sequence ID" value="RJF86909.1"/>
    <property type="molecule type" value="Genomic_DNA"/>
</dbReference>
<dbReference type="RefSeq" id="WP_119777553.1">
    <property type="nucleotide sequence ID" value="NZ_QYUK01000011.1"/>
</dbReference>
<reference evidence="5 6" key="1">
    <citation type="submission" date="2018-09" db="EMBL/GenBank/DDBJ databases">
        <authorList>
            <person name="Zhu H."/>
        </authorList>
    </citation>
    <scope>NUCLEOTIDE SEQUENCE [LARGE SCALE GENOMIC DNA]</scope>
    <source>
        <strain evidence="5 6">K1W22B-8</strain>
    </source>
</reference>
<dbReference type="SUPFAM" id="SSF46785">
    <property type="entry name" value="Winged helix' DNA-binding domain"/>
    <property type="match status" value="1"/>
</dbReference>
<accession>A0A418WA93</accession>
<dbReference type="InterPro" id="IPR036390">
    <property type="entry name" value="WH_DNA-bd_sf"/>
</dbReference>
<evidence type="ECO:0000313" key="6">
    <source>
        <dbReference type="Proteomes" id="UP000284605"/>
    </source>
</evidence>
<evidence type="ECO:0000256" key="3">
    <source>
        <dbReference type="ARBA" id="ARBA00023163"/>
    </source>
</evidence>
<protein>
    <submittedName>
        <fullName evidence="5">Transcriptional regulator</fullName>
    </submittedName>
</protein>
<dbReference type="Pfam" id="PF01638">
    <property type="entry name" value="HxlR"/>
    <property type="match status" value="1"/>
</dbReference>
<dbReference type="InterPro" id="IPR011991">
    <property type="entry name" value="ArsR-like_HTH"/>
</dbReference>
<evidence type="ECO:0000256" key="2">
    <source>
        <dbReference type="ARBA" id="ARBA00023125"/>
    </source>
</evidence>
<organism evidence="5 6">
    <name type="scientific">Oleomonas cavernae</name>
    <dbReference type="NCBI Taxonomy" id="2320859"/>
    <lineage>
        <taxon>Bacteria</taxon>
        <taxon>Pseudomonadati</taxon>
        <taxon>Pseudomonadota</taxon>
        <taxon>Alphaproteobacteria</taxon>
        <taxon>Acetobacterales</taxon>
        <taxon>Acetobacteraceae</taxon>
        <taxon>Oleomonas</taxon>
    </lineage>
</organism>
<proteinExistence type="predicted"/>
<dbReference type="PANTHER" id="PTHR33204:SF36">
    <property type="entry name" value="TRANSCRIPTIONAL REGULATORY PROTEIN"/>
    <property type="match status" value="1"/>
</dbReference>
<keyword evidence="1" id="KW-0805">Transcription regulation</keyword>
<dbReference type="InterPro" id="IPR002577">
    <property type="entry name" value="HTH_HxlR"/>
</dbReference>
<dbReference type="CDD" id="cd00090">
    <property type="entry name" value="HTH_ARSR"/>
    <property type="match status" value="1"/>
</dbReference>